<proteinExistence type="predicted"/>
<dbReference type="KEGG" id="bcau:I6G59_16085"/>
<protein>
    <submittedName>
        <fullName evidence="1">Uncharacterized protein</fullName>
    </submittedName>
</protein>
<gene>
    <name evidence="1" type="ORF">I6G59_16085</name>
</gene>
<accession>A0A7T2TGK7</accession>
<name>A0A7T2TGK7_9MICO</name>
<dbReference type="AlphaFoldDB" id="A0A7T2TGK7"/>
<organism evidence="1 2">
    <name type="scientific">Brevibacterium casei</name>
    <dbReference type="NCBI Taxonomy" id="33889"/>
    <lineage>
        <taxon>Bacteria</taxon>
        <taxon>Bacillati</taxon>
        <taxon>Actinomycetota</taxon>
        <taxon>Actinomycetes</taxon>
        <taxon>Micrococcales</taxon>
        <taxon>Brevibacteriaceae</taxon>
        <taxon>Brevibacterium</taxon>
    </lineage>
</organism>
<dbReference type="Proteomes" id="UP000594979">
    <property type="component" value="Chromosome"/>
</dbReference>
<sequence>MAFKIRVQRTTRFPFGHARPMTGPFTNRWWEIHEVDPVTGKEEYYGFALSQDAAVCVVSDVLAKRRTRCLIDELMRNYATANAFSARLVYRLSDAPRVLVRRRRGDGEPQEVPC</sequence>
<reference evidence="1 2" key="1">
    <citation type="submission" date="2020-12" db="EMBL/GenBank/DDBJ databases">
        <title>FDA dAtabase for Regulatory Grade micrObial Sequences (FDA-ARGOS): Supporting development and validation of Infectious Disease Dx tests.</title>
        <authorList>
            <person name="Sproer C."/>
            <person name="Gronow S."/>
            <person name="Severitt S."/>
            <person name="Schroder I."/>
            <person name="Tallon L."/>
            <person name="Sadzewicz L."/>
            <person name="Zhao X."/>
            <person name="Boylan J."/>
            <person name="Ott S."/>
            <person name="Bowen H."/>
            <person name="Vavikolanu K."/>
            <person name="Mehta A."/>
            <person name="Aluvathingal J."/>
            <person name="Nadendla S."/>
            <person name="Lowell S."/>
            <person name="Myers T."/>
            <person name="Yan Y."/>
            <person name="Sichtig H."/>
        </authorList>
    </citation>
    <scope>NUCLEOTIDE SEQUENCE [LARGE SCALE GENOMIC DNA]</scope>
    <source>
        <strain evidence="1 2">FDAARGOS_902</strain>
    </source>
</reference>
<evidence type="ECO:0000313" key="2">
    <source>
        <dbReference type="Proteomes" id="UP000594979"/>
    </source>
</evidence>
<dbReference type="RefSeq" id="WP_197931878.1">
    <property type="nucleotide sequence ID" value="NZ_CP065682.1"/>
</dbReference>
<dbReference type="EMBL" id="CP065682">
    <property type="protein sequence ID" value="QPS33429.1"/>
    <property type="molecule type" value="Genomic_DNA"/>
</dbReference>
<evidence type="ECO:0000313" key="1">
    <source>
        <dbReference type="EMBL" id="QPS33429.1"/>
    </source>
</evidence>